<dbReference type="OMA" id="THETWKQ"/>
<protein>
    <submittedName>
        <fullName evidence="1">Uncharacterized protein</fullName>
    </submittedName>
</protein>
<evidence type="ECO:0000313" key="2">
    <source>
        <dbReference type="Proteomes" id="UP000001396"/>
    </source>
</evidence>
<evidence type="ECO:0000313" key="1">
    <source>
        <dbReference type="EMBL" id="EFA77862.1"/>
    </source>
</evidence>
<comment type="caution">
    <text evidence="1">The sequence shown here is derived from an EMBL/GenBank/DDBJ whole genome shotgun (WGS) entry which is preliminary data.</text>
</comment>
<gene>
    <name evidence="1" type="ORF">PPL_09362</name>
</gene>
<sequence length="214" mass="24444">MSIPRDSNIVTLAVIGTAGRDPNKQLTKDHFKYMCDTFDEFIESHHLLEGDKQLVVVSGGSAWADHVVVDRFLNDPNRFKLILYLPCPIVDTEIDDDDDDVCYKRRYQYLDTGSIDWYKNPGRISNMYHDQFESIMCVDPIGQIIQAKEKGAILDTSSNGFHNRNTKISKSDLIVAFTFGEDQPEIGTGTHETWKQSLSKKKYHYSLSKITTRS</sequence>
<dbReference type="InParanoid" id="D3BLC8"/>
<dbReference type="EMBL" id="ADBJ01000039">
    <property type="protein sequence ID" value="EFA77862.1"/>
    <property type="molecule type" value="Genomic_DNA"/>
</dbReference>
<name>D3BLC8_HETP5</name>
<reference evidence="1 2" key="1">
    <citation type="journal article" date="2011" name="Genome Res.">
        <title>Phylogeny-wide analysis of social amoeba genomes highlights ancient origins for complex intercellular communication.</title>
        <authorList>
            <person name="Heidel A.J."/>
            <person name="Lawal H.M."/>
            <person name="Felder M."/>
            <person name="Schilde C."/>
            <person name="Helps N.R."/>
            <person name="Tunggal B."/>
            <person name="Rivero F."/>
            <person name="John U."/>
            <person name="Schleicher M."/>
            <person name="Eichinger L."/>
            <person name="Platzer M."/>
            <person name="Noegel A.A."/>
            <person name="Schaap P."/>
            <person name="Gloeckner G."/>
        </authorList>
    </citation>
    <scope>NUCLEOTIDE SEQUENCE [LARGE SCALE GENOMIC DNA]</scope>
    <source>
        <strain evidence="2">ATCC 26659 / Pp 5 / PN500</strain>
    </source>
</reference>
<dbReference type="GeneID" id="31364837"/>
<dbReference type="AlphaFoldDB" id="D3BLC8"/>
<proteinExistence type="predicted"/>
<dbReference type="RefSeq" id="XP_020429990.1">
    <property type="nucleotide sequence ID" value="XM_020580157.1"/>
</dbReference>
<accession>D3BLC8</accession>
<dbReference type="FunCoup" id="D3BLC8">
    <property type="interactions" value="1"/>
</dbReference>
<keyword evidence="2" id="KW-1185">Reference proteome</keyword>
<organism evidence="1 2">
    <name type="scientific">Heterostelium pallidum (strain ATCC 26659 / Pp 5 / PN500)</name>
    <name type="common">Cellular slime mold</name>
    <name type="synonym">Polysphondylium pallidum</name>
    <dbReference type="NCBI Taxonomy" id="670386"/>
    <lineage>
        <taxon>Eukaryota</taxon>
        <taxon>Amoebozoa</taxon>
        <taxon>Evosea</taxon>
        <taxon>Eumycetozoa</taxon>
        <taxon>Dictyostelia</taxon>
        <taxon>Acytosteliales</taxon>
        <taxon>Acytosteliaceae</taxon>
        <taxon>Heterostelium</taxon>
    </lineage>
</organism>
<dbReference type="Proteomes" id="UP000001396">
    <property type="component" value="Unassembled WGS sequence"/>
</dbReference>